<proteinExistence type="predicted"/>
<dbReference type="Proteomes" id="UP000265520">
    <property type="component" value="Unassembled WGS sequence"/>
</dbReference>
<reference evidence="2 3" key="1">
    <citation type="journal article" date="2018" name="Front. Plant Sci.">
        <title>Red Clover (Trifolium pratense) and Zigzag Clover (T. medium) - A Picture of Genomic Similarities and Differences.</title>
        <authorList>
            <person name="Dluhosova J."/>
            <person name="Istvanek J."/>
            <person name="Nedelnik J."/>
            <person name="Repkova J."/>
        </authorList>
    </citation>
    <scope>NUCLEOTIDE SEQUENCE [LARGE SCALE GENOMIC DNA]</scope>
    <source>
        <strain evidence="3">cv. 10/8</strain>
        <tissue evidence="2">Leaf</tissue>
    </source>
</reference>
<dbReference type="AlphaFoldDB" id="A0A392P7Z8"/>
<name>A0A392P7Z8_9FABA</name>
<feature type="non-terminal residue" evidence="2">
    <location>
        <position position="160"/>
    </location>
</feature>
<dbReference type="EMBL" id="LXQA010068176">
    <property type="protein sequence ID" value="MCI08213.1"/>
    <property type="molecule type" value="Genomic_DNA"/>
</dbReference>
<accession>A0A392P7Z8</accession>
<feature type="compositionally biased region" description="Polar residues" evidence="1">
    <location>
        <begin position="1"/>
        <end position="21"/>
    </location>
</feature>
<evidence type="ECO:0000313" key="2">
    <source>
        <dbReference type="EMBL" id="MCI08213.1"/>
    </source>
</evidence>
<evidence type="ECO:0000313" key="3">
    <source>
        <dbReference type="Proteomes" id="UP000265520"/>
    </source>
</evidence>
<organism evidence="2 3">
    <name type="scientific">Trifolium medium</name>
    <dbReference type="NCBI Taxonomy" id="97028"/>
    <lineage>
        <taxon>Eukaryota</taxon>
        <taxon>Viridiplantae</taxon>
        <taxon>Streptophyta</taxon>
        <taxon>Embryophyta</taxon>
        <taxon>Tracheophyta</taxon>
        <taxon>Spermatophyta</taxon>
        <taxon>Magnoliopsida</taxon>
        <taxon>eudicotyledons</taxon>
        <taxon>Gunneridae</taxon>
        <taxon>Pentapetalae</taxon>
        <taxon>rosids</taxon>
        <taxon>fabids</taxon>
        <taxon>Fabales</taxon>
        <taxon>Fabaceae</taxon>
        <taxon>Papilionoideae</taxon>
        <taxon>50 kb inversion clade</taxon>
        <taxon>NPAAA clade</taxon>
        <taxon>Hologalegina</taxon>
        <taxon>IRL clade</taxon>
        <taxon>Trifolieae</taxon>
        <taxon>Trifolium</taxon>
    </lineage>
</organism>
<comment type="caution">
    <text evidence="2">The sequence shown here is derived from an EMBL/GenBank/DDBJ whole genome shotgun (WGS) entry which is preliminary data.</text>
</comment>
<keyword evidence="3" id="KW-1185">Reference proteome</keyword>
<feature type="region of interest" description="Disordered" evidence="1">
    <location>
        <begin position="1"/>
        <end position="42"/>
    </location>
</feature>
<sequence>MNQNLLNTTPSLNETNHSRGQSIDLGRGNVATSSARNSDFDRGLSRASSFRSIVSDTDTWVYDQNSLKDAPLASKLASPNRQENFNLELEKLRIELRHVQGMHAVAQTENIDASRKLSELSKRRSGESMKMKEIIAKEEVAQELARQEIEKYEAAAREAA</sequence>
<evidence type="ECO:0000256" key="1">
    <source>
        <dbReference type="SAM" id="MobiDB-lite"/>
    </source>
</evidence>
<protein>
    <submittedName>
        <fullName evidence="2">U-box domain-containing protein 35-like</fullName>
    </submittedName>
</protein>